<name>A0A2T4UNB2_9ACTN</name>
<dbReference type="EMBL" id="PYYB01000001">
    <property type="protein sequence ID" value="PTL60719.1"/>
    <property type="molecule type" value="Genomic_DNA"/>
</dbReference>
<dbReference type="NCBIfam" id="NF002043">
    <property type="entry name" value="PRK00870.1"/>
    <property type="match status" value="1"/>
</dbReference>
<accession>A0A2T4UNB2</accession>
<dbReference type="AlphaFoldDB" id="A0A2T4UNB2"/>
<evidence type="ECO:0000256" key="1">
    <source>
        <dbReference type="ARBA" id="ARBA00022801"/>
    </source>
</evidence>
<dbReference type="InterPro" id="IPR051340">
    <property type="entry name" value="Haloalkane_dehalogenase"/>
</dbReference>
<reference evidence="3 4" key="1">
    <citation type="submission" date="2018-03" db="EMBL/GenBank/DDBJ databases">
        <title>Aquarubrobacter algicola gen. nov., sp. nov., a novel actinobacterium isolated from shallow eutrophic lake during the end of cyanobacterial harmful algal blooms.</title>
        <authorList>
            <person name="Chun S.J."/>
        </authorList>
    </citation>
    <scope>NUCLEOTIDE SEQUENCE [LARGE SCALE GENOMIC DNA]</scope>
    <source>
        <strain evidence="3 4">Seoho-28</strain>
    </source>
</reference>
<dbReference type="PANTHER" id="PTHR42977:SF3">
    <property type="entry name" value="AB HYDROLASE-1 DOMAIN-CONTAINING PROTEIN"/>
    <property type="match status" value="1"/>
</dbReference>
<dbReference type="Proteomes" id="UP000240739">
    <property type="component" value="Unassembled WGS sequence"/>
</dbReference>
<dbReference type="PANTHER" id="PTHR42977">
    <property type="entry name" value="HYDROLASE-RELATED"/>
    <property type="match status" value="1"/>
</dbReference>
<dbReference type="GO" id="GO:0004301">
    <property type="term" value="F:epoxide hydrolase activity"/>
    <property type="evidence" value="ECO:0007669"/>
    <property type="project" value="TreeGrafter"/>
</dbReference>
<dbReference type="InterPro" id="IPR029058">
    <property type="entry name" value="AB_hydrolase_fold"/>
</dbReference>
<dbReference type="InterPro" id="IPR000639">
    <property type="entry name" value="Epox_hydrolase-like"/>
</dbReference>
<comment type="caution">
    <text evidence="3">The sequence shown here is derived from an EMBL/GenBank/DDBJ whole genome shotgun (WGS) entry which is preliminary data.</text>
</comment>
<dbReference type="InterPro" id="IPR000073">
    <property type="entry name" value="AB_hydrolase_1"/>
</dbReference>
<evidence type="ECO:0000313" key="4">
    <source>
        <dbReference type="Proteomes" id="UP000240739"/>
    </source>
</evidence>
<dbReference type="Pfam" id="PF00561">
    <property type="entry name" value="Abhydrolase_1"/>
    <property type="match status" value="1"/>
</dbReference>
<keyword evidence="1 3" id="KW-0378">Hydrolase</keyword>
<evidence type="ECO:0000259" key="2">
    <source>
        <dbReference type="Pfam" id="PF00561"/>
    </source>
</evidence>
<dbReference type="Gene3D" id="3.40.50.1820">
    <property type="entry name" value="alpha/beta hydrolase"/>
    <property type="match status" value="1"/>
</dbReference>
<sequence length="297" mass="32166">MRTPEDRFAGLPDFDYAPEYFETREGLRIAYLDLAPAGGGDAPAVVFLHGEPTWSFLWRLVFPAVREAGFRCIVPDMPGFGRSDKPTDFAWYTYDRHVGVMTELLDHLDLTGATIVVHDWGGPVGLRLYVEQAARFDRAVIMDTGLFTGHQKMSDAWNAFRGFVEQTEDLPVGMLVAGGCLTPPPAEVVAAYEAPYPDAASKAGARAFPLMIPLTPESTGAEAGQRVLAALAQDERPVLMLWADQDPILTPGTGKKFAAAIGYDGEPDVIEGASHFLQEDQGPAIGARIAQWLTAAG</sequence>
<dbReference type="PRINTS" id="PR00412">
    <property type="entry name" value="EPOXHYDRLASE"/>
</dbReference>
<keyword evidence="4" id="KW-1185">Reference proteome</keyword>
<dbReference type="OrthoDB" id="5431692at2"/>
<feature type="domain" description="AB hydrolase-1" evidence="2">
    <location>
        <begin position="43"/>
        <end position="157"/>
    </location>
</feature>
<organism evidence="3 4">
    <name type="scientific">Paraconexibacter algicola</name>
    <dbReference type="NCBI Taxonomy" id="2133960"/>
    <lineage>
        <taxon>Bacteria</taxon>
        <taxon>Bacillati</taxon>
        <taxon>Actinomycetota</taxon>
        <taxon>Thermoleophilia</taxon>
        <taxon>Solirubrobacterales</taxon>
        <taxon>Paraconexibacteraceae</taxon>
        <taxon>Paraconexibacter</taxon>
    </lineage>
</organism>
<gene>
    <name evidence="3" type="ORF">C7Y72_05120</name>
</gene>
<protein>
    <submittedName>
        <fullName evidence="3">Alpha/beta hydrolase</fullName>
    </submittedName>
</protein>
<dbReference type="SUPFAM" id="SSF53474">
    <property type="entry name" value="alpha/beta-Hydrolases"/>
    <property type="match status" value="1"/>
</dbReference>
<evidence type="ECO:0000313" key="3">
    <source>
        <dbReference type="EMBL" id="PTL60719.1"/>
    </source>
</evidence>
<dbReference type="PRINTS" id="PR00111">
    <property type="entry name" value="ABHYDROLASE"/>
</dbReference>
<proteinExistence type="predicted"/>